<protein>
    <submittedName>
        <fullName evidence="1">Uncharacterized protein</fullName>
    </submittedName>
</protein>
<accession>A0A7I7P5R5</accession>
<name>A0A7I7P5R5_9MYCO</name>
<evidence type="ECO:0000313" key="1">
    <source>
        <dbReference type="EMBL" id="BBY04221.1"/>
    </source>
</evidence>
<keyword evidence="2" id="KW-1185">Reference proteome</keyword>
<gene>
    <name evidence="1" type="ORF">MSEO_47200</name>
</gene>
<evidence type="ECO:0000313" key="2">
    <source>
        <dbReference type="Proteomes" id="UP000466632"/>
    </source>
</evidence>
<dbReference type="AlphaFoldDB" id="A0A7I7P5R5"/>
<dbReference type="EMBL" id="AP022582">
    <property type="protein sequence ID" value="BBY04221.1"/>
    <property type="molecule type" value="Genomic_DNA"/>
</dbReference>
<reference evidence="1 2" key="1">
    <citation type="journal article" date="2019" name="Emerg. Microbes Infect.">
        <title>Comprehensive subspecies identification of 175 nontuberculous mycobacteria species based on 7547 genomic profiles.</title>
        <authorList>
            <person name="Matsumoto Y."/>
            <person name="Kinjo T."/>
            <person name="Motooka D."/>
            <person name="Nabeya D."/>
            <person name="Jung N."/>
            <person name="Uechi K."/>
            <person name="Horii T."/>
            <person name="Iida T."/>
            <person name="Fujita J."/>
            <person name="Nakamura S."/>
        </authorList>
    </citation>
    <scope>NUCLEOTIDE SEQUENCE [LARGE SCALE GENOMIC DNA]</scope>
    <source>
        <strain evidence="1 2">JCM 16018</strain>
    </source>
</reference>
<proteinExistence type="predicted"/>
<organism evidence="1 2">
    <name type="scientific">Mycobacterium seoulense</name>
    <dbReference type="NCBI Taxonomy" id="386911"/>
    <lineage>
        <taxon>Bacteria</taxon>
        <taxon>Bacillati</taxon>
        <taxon>Actinomycetota</taxon>
        <taxon>Actinomycetes</taxon>
        <taxon>Mycobacteriales</taxon>
        <taxon>Mycobacteriaceae</taxon>
        <taxon>Mycobacterium</taxon>
    </lineage>
</organism>
<dbReference type="KEGG" id="mseo:MSEO_47200"/>
<dbReference type="Proteomes" id="UP000466632">
    <property type="component" value="Chromosome"/>
</dbReference>
<sequence>MYFDLHAFIGPWAAGRAFAAHPRINALCEFRMKRAQGRAEASLSGVRRAKAALDANRCRVNCY</sequence>